<accession>A0A085ZF27</accession>
<dbReference type="EMBL" id="JPRL01000003">
    <property type="protein sequence ID" value="KFF03041.1"/>
    <property type="molecule type" value="Genomic_DNA"/>
</dbReference>
<dbReference type="Gene3D" id="1.10.10.10">
    <property type="entry name" value="Winged helix-like DNA-binding domain superfamily/Winged helix DNA-binding domain"/>
    <property type="match status" value="1"/>
</dbReference>
<protein>
    <submittedName>
        <fullName evidence="5">HxlR family transcriptional regulator</fullName>
    </submittedName>
</protein>
<dbReference type="eggNOG" id="COG1733">
    <property type="taxonomic scope" value="Bacteria"/>
</dbReference>
<proteinExistence type="predicted"/>
<evidence type="ECO:0000313" key="5">
    <source>
        <dbReference type="EMBL" id="KFF03041.1"/>
    </source>
</evidence>
<dbReference type="PROSITE" id="PS51118">
    <property type="entry name" value="HTH_HXLR"/>
    <property type="match status" value="1"/>
</dbReference>
<feature type="domain" description="HTH hxlR-type" evidence="4">
    <location>
        <begin position="12"/>
        <end position="115"/>
    </location>
</feature>
<dbReference type="AlphaFoldDB" id="A0A085ZF27"/>
<organism evidence="5 6">
    <name type="scientific">Flavobacterium reichenbachii</name>
    <dbReference type="NCBI Taxonomy" id="362418"/>
    <lineage>
        <taxon>Bacteria</taxon>
        <taxon>Pseudomonadati</taxon>
        <taxon>Bacteroidota</taxon>
        <taxon>Flavobacteriia</taxon>
        <taxon>Flavobacteriales</taxon>
        <taxon>Flavobacteriaceae</taxon>
        <taxon>Flavobacterium</taxon>
    </lineage>
</organism>
<name>A0A085ZF27_9FLAO</name>
<dbReference type="STRING" id="362418.IW19_23200"/>
<dbReference type="InterPro" id="IPR002577">
    <property type="entry name" value="HTH_HxlR"/>
</dbReference>
<keyword evidence="2" id="KW-0238">DNA-binding</keyword>
<dbReference type="PANTHER" id="PTHR33204:SF18">
    <property type="entry name" value="TRANSCRIPTIONAL REGULATORY PROTEIN"/>
    <property type="match status" value="1"/>
</dbReference>
<sequence>MIKEPEHDHKTCSKSIMAVHDAMYVLNGRWKISIIASLCFNTLRFTDLLREVEGISGKMLSRELKNLEENQLVTRTVLNTHPITVEYQLTEYGHTLKEIIDSLAKWGYNHRKIITGKKMEQAAG</sequence>
<evidence type="ECO:0000259" key="4">
    <source>
        <dbReference type="PROSITE" id="PS51118"/>
    </source>
</evidence>
<evidence type="ECO:0000256" key="2">
    <source>
        <dbReference type="ARBA" id="ARBA00023125"/>
    </source>
</evidence>
<dbReference type="Proteomes" id="UP000028715">
    <property type="component" value="Unassembled WGS sequence"/>
</dbReference>
<dbReference type="GO" id="GO:0003677">
    <property type="term" value="F:DNA binding"/>
    <property type="evidence" value="ECO:0007669"/>
    <property type="project" value="UniProtKB-KW"/>
</dbReference>
<keyword evidence="3" id="KW-0804">Transcription</keyword>
<dbReference type="Pfam" id="PF01638">
    <property type="entry name" value="HxlR"/>
    <property type="match status" value="1"/>
</dbReference>
<dbReference type="SUPFAM" id="SSF46785">
    <property type="entry name" value="Winged helix' DNA-binding domain"/>
    <property type="match status" value="1"/>
</dbReference>
<reference evidence="5 6" key="1">
    <citation type="submission" date="2014-07" db="EMBL/GenBank/DDBJ databases">
        <title>Genome of Flavobacterium reichenbachii LMG 25512.</title>
        <authorList>
            <person name="Stropko S.J."/>
            <person name="Pipes S.E."/>
            <person name="Newman J.D."/>
        </authorList>
    </citation>
    <scope>NUCLEOTIDE SEQUENCE [LARGE SCALE GENOMIC DNA]</scope>
    <source>
        <strain evidence="5 6">LMG 25512</strain>
    </source>
</reference>
<gene>
    <name evidence="5" type="ORF">IW19_23200</name>
</gene>
<evidence type="ECO:0000313" key="6">
    <source>
        <dbReference type="Proteomes" id="UP000028715"/>
    </source>
</evidence>
<keyword evidence="1" id="KW-0805">Transcription regulation</keyword>
<dbReference type="InterPro" id="IPR036388">
    <property type="entry name" value="WH-like_DNA-bd_sf"/>
</dbReference>
<evidence type="ECO:0000256" key="3">
    <source>
        <dbReference type="ARBA" id="ARBA00023163"/>
    </source>
</evidence>
<comment type="caution">
    <text evidence="5">The sequence shown here is derived from an EMBL/GenBank/DDBJ whole genome shotgun (WGS) entry which is preliminary data.</text>
</comment>
<evidence type="ECO:0000256" key="1">
    <source>
        <dbReference type="ARBA" id="ARBA00023015"/>
    </source>
</evidence>
<dbReference type="RefSeq" id="WP_035689789.1">
    <property type="nucleotide sequence ID" value="NZ_JPRL01000003.1"/>
</dbReference>
<dbReference type="PANTHER" id="PTHR33204">
    <property type="entry name" value="TRANSCRIPTIONAL REGULATOR, MARR FAMILY"/>
    <property type="match status" value="1"/>
</dbReference>
<dbReference type="InterPro" id="IPR036390">
    <property type="entry name" value="WH_DNA-bd_sf"/>
</dbReference>
<keyword evidence="6" id="KW-1185">Reference proteome</keyword>